<evidence type="ECO:0000313" key="2">
    <source>
        <dbReference type="Proteomes" id="UP000827976"/>
    </source>
</evidence>
<gene>
    <name evidence="1" type="ORF">IHE45_17G101900</name>
</gene>
<proteinExistence type="predicted"/>
<accession>A0ACB7UEF7</accession>
<comment type="caution">
    <text evidence="1">The sequence shown here is derived from an EMBL/GenBank/DDBJ whole genome shotgun (WGS) entry which is preliminary data.</text>
</comment>
<reference evidence="2" key="1">
    <citation type="journal article" date="2022" name="Nat. Commun.">
        <title>Chromosome evolution and the genetic basis of agronomically important traits in greater yam.</title>
        <authorList>
            <person name="Bredeson J.V."/>
            <person name="Lyons J.B."/>
            <person name="Oniyinde I.O."/>
            <person name="Okereke N.R."/>
            <person name="Kolade O."/>
            <person name="Nnabue I."/>
            <person name="Nwadili C.O."/>
            <person name="Hribova E."/>
            <person name="Parker M."/>
            <person name="Nwogha J."/>
            <person name="Shu S."/>
            <person name="Carlson J."/>
            <person name="Kariba R."/>
            <person name="Muthemba S."/>
            <person name="Knop K."/>
            <person name="Barton G.J."/>
            <person name="Sherwood A.V."/>
            <person name="Lopez-Montes A."/>
            <person name="Asiedu R."/>
            <person name="Jamnadass R."/>
            <person name="Muchugi A."/>
            <person name="Goodstein D."/>
            <person name="Egesi C.N."/>
            <person name="Featherston J."/>
            <person name="Asfaw A."/>
            <person name="Simpson G.G."/>
            <person name="Dolezel J."/>
            <person name="Hendre P.S."/>
            <person name="Van Deynze A."/>
            <person name="Kumar P.L."/>
            <person name="Obidiegwu J.E."/>
            <person name="Bhattacharjee R."/>
            <person name="Rokhsar D.S."/>
        </authorList>
    </citation>
    <scope>NUCLEOTIDE SEQUENCE [LARGE SCALE GENOMIC DNA]</scope>
    <source>
        <strain evidence="2">cv. TDa95/00328</strain>
    </source>
</reference>
<organism evidence="1 2">
    <name type="scientific">Dioscorea alata</name>
    <name type="common">Purple yam</name>
    <dbReference type="NCBI Taxonomy" id="55571"/>
    <lineage>
        <taxon>Eukaryota</taxon>
        <taxon>Viridiplantae</taxon>
        <taxon>Streptophyta</taxon>
        <taxon>Embryophyta</taxon>
        <taxon>Tracheophyta</taxon>
        <taxon>Spermatophyta</taxon>
        <taxon>Magnoliopsida</taxon>
        <taxon>Liliopsida</taxon>
        <taxon>Dioscoreales</taxon>
        <taxon>Dioscoreaceae</taxon>
        <taxon>Dioscorea</taxon>
    </lineage>
</organism>
<dbReference type="Proteomes" id="UP000827976">
    <property type="component" value="Chromosome 17"/>
</dbReference>
<evidence type="ECO:0000313" key="1">
    <source>
        <dbReference type="EMBL" id="KAH7658626.1"/>
    </source>
</evidence>
<sequence length="121" mass="13215">MAIIKLSNIISTLILFTLLSCSVVSDPLKCVNYPCLPPPTLPENCPPPPASVYWYPPPPPLLPSFLQHFVIYLSPPPPPNPILPYFPWYYLSSPSSSASFPSSCPARASLTLLLAVILCSF</sequence>
<name>A0ACB7UEF7_DIOAL</name>
<dbReference type="EMBL" id="CM037027">
    <property type="protein sequence ID" value="KAH7658626.1"/>
    <property type="molecule type" value="Genomic_DNA"/>
</dbReference>
<protein>
    <submittedName>
        <fullName evidence="1">Uncharacterized protein</fullName>
    </submittedName>
</protein>
<keyword evidence="2" id="KW-1185">Reference proteome</keyword>